<dbReference type="SUPFAM" id="SSF81383">
    <property type="entry name" value="F-box domain"/>
    <property type="match status" value="1"/>
</dbReference>
<evidence type="ECO:0000259" key="1">
    <source>
        <dbReference type="SMART" id="SM00256"/>
    </source>
</evidence>
<dbReference type="Pfam" id="PF00646">
    <property type="entry name" value="F-box"/>
    <property type="match status" value="1"/>
</dbReference>
<dbReference type="Proteomes" id="UP000813463">
    <property type="component" value="Chromosome 4"/>
</dbReference>
<dbReference type="SMART" id="SM00256">
    <property type="entry name" value="FBOX"/>
    <property type="match status" value="1"/>
</dbReference>
<name>A0A9R0II55_SPIOL</name>
<dbReference type="Pfam" id="PF03478">
    <property type="entry name" value="Beta-prop_KIB1-4"/>
    <property type="match status" value="1"/>
</dbReference>
<evidence type="ECO:0000313" key="2">
    <source>
        <dbReference type="Proteomes" id="UP000813463"/>
    </source>
</evidence>
<sequence length="385" mass="44034">MADWSELPAELLGEILIRLNSSIDALRFRSVCSTWRQSSLSNPKSNGLRTPLSLPSHEISLSKRSIFLISPPQTPISESSNNNNNPNSWVIKIEEKSPNFFNIFFPLSWSKIIPIPYHFPKVMDILNIRIRELGCEYFLRYTDKACFRGDFLNLLMEKVAFVSGVNVDDFFLLTIHVSGKLALFNNVDNQWHIYSDDVDLPYDDVIAFNGEFYAVDYTGRTVLVGYDAVDNSAVLVAKSICGGDKKRLVEIGGELMLVDVYMSLPPWEHDHDMEDLDQYVSSRSMWFKVFRLDREGKNWVEVKDFGNYILFLGMYSGFSASAVDVLCQKGNCIYFSFPDNFYPSNFDEDDDVFKFHCGGVYNLEDASITYSKLFWPPPPWVASSL</sequence>
<proteinExistence type="predicted"/>
<dbReference type="InterPro" id="IPR005174">
    <property type="entry name" value="KIB1-4_b-propeller"/>
</dbReference>
<dbReference type="RefSeq" id="XP_021849652.1">
    <property type="nucleotide sequence ID" value="XM_021993960.1"/>
</dbReference>
<dbReference type="GeneID" id="110789310"/>
<dbReference type="Gene3D" id="1.20.1280.50">
    <property type="match status" value="1"/>
</dbReference>
<dbReference type="KEGG" id="soe:110789310"/>
<dbReference type="InterPro" id="IPR051304">
    <property type="entry name" value="SCF_F-box_domain"/>
</dbReference>
<dbReference type="InterPro" id="IPR036047">
    <property type="entry name" value="F-box-like_dom_sf"/>
</dbReference>
<dbReference type="OrthoDB" id="599103at2759"/>
<dbReference type="InterPro" id="IPR001810">
    <property type="entry name" value="F-box_dom"/>
</dbReference>
<reference evidence="2" key="1">
    <citation type="journal article" date="2021" name="Nat. Commun.">
        <title>Genomic analyses provide insights into spinach domestication and the genetic basis of agronomic traits.</title>
        <authorList>
            <person name="Cai X."/>
            <person name="Sun X."/>
            <person name="Xu C."/>
            <person name="Sun H."/>
            <person name="Wang X."/>
            <person name="Ge C."/>
            <person name="Zhang Z."/>
            <person name="Wang Q."/>
            <person name="Fei Z."/>
            <person name="Jiao C."/>
            <person name="Wang Q."/>
        </authorList>
    </citation>
    <scope>NUCLEOTIDE SEQUENCE [LARGE SCALE GENOMIC DNA]</scope>
    <source>
        <strain evidence="2">cv. Varoflay</strain>
    </source>
</reference>
<protein>
    <submittedName>
        <fullName evidence="3 4">F-box protein SKIP23</fullName>
    </submittedName>
</protein>
<dbReference type="AlphaFoldDB" id="A0A9R0II55"/>
<evidence type="ECO:0000313" key="3">
    <source>
        <dbReference type="RefSeq" id="XP_021849652.1"/>
    </source>
</evidence>
<reference evidence="3" key="2">
    <citation type="submission" date="2025-04" db="UniProtKB">
        <authorList>
            <consortium name="RefSeq"/>
        </authorList>
    </citation>
    <scope>IDENTIFICATION</scope>
    <source>
        <tissue evidence="4">Leaf</tissue>
    </source>
</reference>
<feature type="domain" description="F-box" evidence="1">
    <location>
        <begin position="7"/>
        <end position="50"/>
    </location>
</feature>
<gene>
    <name evidence="3 4" type="primary">LOC110789310</name>
</gene>
<organism evidence="2 3">
    <name type="scientific">Spinacia oleracea</name>
    <name type="common">Spinach</name>
    <dbReference type="NCBI Taxonomy" id="3562"/>
    <lineage>
        <taxon>Eukaryota</taxon>
        <taxon>Viridiplantae</taxon>
        <taxon>Streptophyta</taxon>
        <taxon>Embryophyta</taxon>
        <taxon>Tracheophyta</taxon>
        <taxon>Spermatophyta</taxon>
        <taxon>Magnoliopsida</taxon>
        <taxon>eudicotyledons</taxon>
        <taxon>Gunneridae</taxon>
        <taxon>Pentapetalae</taxon>
        <taxon>Caryophyllales</taxon>
        <taxon>Chenopodiaceae</taxon>
        <taxon>Chenopodioideae</taxon>
        <taxon>Anserineae</taxon>
        <taxon>Spinacia</taxon>
    </lineage>
</organism>
<evidence type="ECO:0000313" key="4">
    <source>
        <dbReference type="RefSeq" id="XP_056699010.1"/>
    </source>
</evidence>
<dbReference type="PANTHER" id="PTHR47123:SF15">
    <property type="entry name" value="F-BOX PROTEIN SKIP23"/>
    <property type="match status" value="1"/>
</dbReference>
<keyword evidence="2" id="KW-1185">Reference proteome</keyword>
<dbReference type="PANTHER" id="PTHR47123">
    <property type="entry name" value="F-BOX PROTEIN SKIP23"/>
    <property type="match status" value="1"/>
</dbReference>
<dbReference type="GO" id="GO:0016567">
    <property type="term" value="P:protein ubiquitination"/>
    <property type="evidence" value="ECO:0000318"/>
    <property type="project" value="GO_Central"/>
</dbReference>
<dbReference type="RefSeq" id="XP_056699010.1">
    <property type="nucleotide sequence ID" value="XM_056843032.1"/>
</dbReference>
<accession>A0A9R0II55</accession>